<feature type="domain" description="Nitroreductase" evidence="2">
    <location>
        <begin position="39"/>
        <end position="214"/>
    </location>
</feature>
<dbReference type="InterPro" id="IPR000415">
    <property type="entry name" value="Nitroreductase-like"/>
</dbReference>
<dbReference type="GO" id="GO:0016491">
    <property type="term" value="F:oxidoreductase activity"/>
    <property type="evidence" value="ECO:0007669"/>
    <property type="project" value="InterPro"/>
</dbReference>
<sequence length="216" mass="23084">MKGFLVSLLLAVTVFGAFAQDIELPRPAVKSGVDLLQAIKDRRVSKAFVKREVPASELSTILWSGLGMRAADAVSSATKAGRNISFSGDNAYINVYVLTEKGAWKYIPDTYKLDFIAKGDLRATVSKASVPDAAIMFLFTVDNALMPSFLKGNPGIFQQMANATAGFAAQNMALVANTYKLATVVQYTLSPAGAASALRLGKDEAPLFIMQAGYTE</sequence>
<reference evidence="3" key="1">
    <citation type="submission" date="2017-02" db="EMBL/GenBank/DDBJ databases">
        <authorList>
            <person name="Regsiter A."/>
            <person name="William W."/>
        </authorList>
    </citation>
    <scope>NUCLEOTIDE SEQUENCE</scope>
    <source>
        <strain evidence="3">Bib</strain>
    </source>
</reference>
<protein>
    <submittedName>
        <fullName evidence="3">Putative Nitroreductase</fullName>
    </submittedName>
</protein>
<evidence type="ECO:0000256" key="1">
    <source>
        <dbReference type="SAM" id="SignalP"/>
    </source>
</evidence>
<dbReference type="PANTHER" id="PTHR43745">
    <property type="entry name" value="NITROREDUCTASE MJ1384-RELATED"/>
    <property type="match status" value="1"/>
</dbReference>
<dbReference type="Gene3D" id="3.40.109.10">
    <property type="entry name" value="NADH Oxidase"/>
    <property type="match status" value="1"/>
</dbReference>
<dbReference type="Pfam" id="PF00881">
    <property type="entry name" value="Nitroreductase"/>
    <property type="match status" value="1"/>
</dbReference>
<feature type="chain" id="PRO_5018301626" evidence="1">
    <location>
        <begin position="20"/>
        <end position="216"/>
    </location>
</feature>
<dbReference type="SUPFAM" id="SSF55469">
    <property type="entry name" value="FMN-dependent nitroreductase-like"/>
    <property type="match status" value="1"/>
</dbReference>
<evidence type="ECO:0000259" key="2">
    <source>
        <dbReference type="Pfam" id="PF00881"/>
    </source>
</evidence>
<proteinExistence type="predicted"/>
<dbReference type="InterPro" id="IPR052544">
    <property type="entry name" value="Bacteriocin_Proc_Enz"/>
</dbReference>
<evidence type="ECO:0000313" key="3">
    <source>
        <dbReference type="EMBL" id="SLM13406.1"/>
    </source>
</evidence>
<dbReference type="InterPro" id="IPR029479">
    <property type="entry name" value="Nitroreductase"/>
</dbReference>
<feature type="signal peptide" evidence="1">
    <location>
        <begin position="1"/>
        <end position="19"/>
    </location>
</feature>
<keyword evidence="1" id="KW-0732">Signal</keyword>
<dbReference type="EMBL" id="FWDM01000022">
    <property type="protein sequence ID" value="SLM13406.1"/>
    <property type="molecule type" value="Genomic_DNA"/>
</dbReference>
<dbReference type="AlphaFoldDB" id="A0A3P3XJ66"/>
<dbReference type="PANTHER" id="PTHR43745:SF2">
    <property type="entry name" value="NITROREDUCTASE MJ1384-RELATED"/>
    <property type="match status" value="1"/>
</dbReference>
<gene>
    <name evidence="3" type="ORF">SPIROBIBN47_290053</name>
</gene>
<name>A0A3P3XJ66_9SPIR</name>
<organism evidence="3">
    <name type="scientific">uncultured spirochete</name>
    <dbReference type="NCBI Taxonomy" id="156406"/>
    <lineage>
        <taxon>Bacteria</taxon>
        <taxon>Pseudomonadati</taxon>
        <taxon>Spirochaetota</taxon>
        <taxon>Spirochaetia</taxon>
        <taxon>Spirochaetales</taxon>
        <taxon>environmental samples</taxon>
    </lineage>
</organism>
<accession>A0A3P3XJ66</accession>